<feature type="transmembrane region" description="Helical" evidence="1">
    <location>
        <begin position="43"/>
        <end position="59"/>
    </location>
</feature>
<dbReference type="OrthoDB" id="1366317at2"/>
<proteinExistence type="predicted"/>
<keyword evidence="1" id="KW-1133">Transmembrane helix</keyword>
<keyword evidence="1" id="KW-0812">Transmembrane</keyword>
<protein>
    <recommendedName>
        <fullName evidence="4">YhhN-like protein</fullName>
    </recommendedName>
</protein>
<dbReference type="STRING" id="1299341.SAMN05444005_106118"/>
<sequence>MYSRKNQILKKELVKVPLIVYFVAFALYLFLENIVELKDYALLVKPIIIPAIAFLYLTGRKSKRTLLNLTMLVFIFIADNCTLLEDKSLYLYATMLYMGVIYIILYYAILDFKYVNKKSPFARYLGFGILLLCFLYCFIGCFVLITPINLLKYL</sequence>
<reference evidence="2 3" key="1">
    <citation type="submission" date="2016-10" db="EMBL/GenBank/DDBJ databases">
        <authorList>
            <person name="de Groot N.N."/>
        </authorList>
    </citation>
    <scope>NUCLEOTIDE SEQUENCE [LARGE SCALE GENOMIC DNA]</scope>
    <source>
        <strain evidence="2 3">DSM 27078</strain>
    </source>
</reference>
<keyword evidence="3" id="KW-1185">Reference proteome</keyword>
<dbReference type="EMBL" id="FOEI01000006">
    <property type="protein sequence ID" value="SEQ10229.1"/>
    <property type="molecule type" value="Genomic_DNA"/>
</dbReference>
<feature type="transmembrane region" description="Helical" evidence="1">
    <location>
        <begin position="121"/>
        <end position="145"/>
    </location>
</feature>
<accession>A0A1H9DA63</accession>
<dbReference type="RefSeq" id="WP_091469080.1">
    <property type="nucleotide sequence ID" value="NZ_FOEI01000006.1"/>
</dbReference>
<dbReference type="AlphaFoldDB" id="A0A1H9DA63"/>
<feature type="transmembrane region" description="Helical" evidence="1">
    <location>
        <begin position="89"/>
        <end position="109"/>
    </location>
</feature>
<evidence type="ECO:0000313" key="3">
    <source>
        <dbReference type="Proteomes" id="UP000198648"/>
    </source>
</evidence>
<evidence type="ECO:0008006" key="4">
    <source>
        <dbReference type="Google" id="ProtNLM"/>
    </source>
</evidence>
<organism evidence="2 3">
    <name type="scientific">Flavobacterium urocaniciphilum</name>
    <dbReference type="NCBI Taxonomy" id="1299341"/>
    <lineage>
        <taxon>Bacteria</taxon>
        <taxon>Pseudomonadati</taxon>
        <taxon>Bacteroidota</taxon>
        <taxon>Flavobacteriia</taxon>
        <taxon>Flavobacteriales</taxon>
        <taxon>Flavobacteriaceae</taxon>
        <taxon>Flavobacterium</taxon>
    </lineage>
</organism>
<dbReference type="Proteomes" id="UP000198648">
    <property type="component" value="Unassembled WGS sequence"/>
</dbReference>
<gene>
    <name evidence="2" type="ORF">SAMN05444005_106118</name>
</gene>
<feature type="transmembrane region" description="Helical" evidence="1">
    <location>
        <begin position="66"/>
        <end position="83"/>
    </location>
</feature>
<evidence type="ECO:0000256" key="1">
    <source>
        <dbReference type="SAM" id="Phobius"/>
    </source>
</evidence>
<keyword evidence="1" id="KW-0472">Membrane</keyword>
<name>A0A1H9DA63_9FLAO</name>
<feature type="transmembrane region" description="Helical" evidence="1">
    <location>
        <begin position="12"/>
        <end position="31"/>
    </location>
</feature>
<evidence type="ECO:0000313" key="2">
    <source>
        <dbReference type="EMBL" id="SEQ10229.1"/>
    </source>
</evidence>